<gene>
    <name evidence="1" type="ORF">UFOVP328_360</name>
</gene>
<sequence>MKPNRKIDPKEFYSSIRMTMNKKDIMTFVSGLHDLQSDMIEELVRRKERDGFPEATEVINHIRSL</sequence>
<dbReference type="EMBL" id="LR796341">
    <property type="protein sequence ID" value="CAB4138167.1"/>
    <property type="molecule type" value="Genomic_DNA"/>
</dbReference>
<reference evidence="1" key="1">
    <citation type="submission" date="2020-04" db="EMBL/GenBank/DDBJ databases">
        <authorList>
            <person name="Chiriac C."/>
            <person name="Salcher M."/>
            <person name="Ghai R."/>
            <person name="Kavagutti S V."/>
        </authorList>
    </citation>
    <scope>NUCLEOTIDE SEQUENCE</scope>
</reference>
<accession>A0A6J5LYL7</accession>
<name>A0A6J5LYL7_9CAUD</name>
<evidence type="ECO:0000313" key="1">
    <source>
        <dbReference type="EMBL" id="CAB4138167.1"/>
    </source>
</evidence>
<organism evidence="1">
    <name type="scientific">uncultured Caudovirales phage</name>
    <dbReference type="NCBI Taxonomy" id="2100421"/>
    <lineage>
        <taxon>Viruses</taxon>
        <taxon>Duplodnaviria</taxon>
        <taxon>Heunggongvirae</taxon>
        <taxon>Uroviricota</taxon>
        <taxon>Caudoviricetes</taxon>
        <taxon>Peduoviridae</taxon>
        <taxon>Maltschvirus</taxon>
        <taxon>Maltschvirus maltsch</taxon>
    </lineage>
</organism>
<proteinExistence type="predicted"/>
<protein>
    <submittedName>
        <fullName evidence="1">Uncharacterized protein</fullName>
    </submittedName>
</protein>